<dbReference type="eggNOG" id="KOG1454">
    <property type="taxonomic scope" value="Eukaryota"/>
</dbReference>
<protein>
    <submittedName>
        <fullName evidence="3">2-hydroxy-6-oxononadienedioate/2-hydroxy-6-oxononatrienedioate hydrolase</fullName>
    </submittedName>
</protein>
<dbReference type="OMA" id="PEAIWQW"/>
<dbReference type="STRING" id="29760.D7STY4"/>
<accession>A0A438EX60</accession>
<dbReference type="AlphaFoldDB" id="A0A438EX60"/>
<dbReference type="InterPro" id="IPR000639">
    <property type="entry name" value="Epox_hydrolase-like"/>
</dbReference>
<dbReference type="PRINTS" id="PR00111">
    <property type="entry name" value="ABHYDROLASE"/>
</dbReference>
<dbReference type="InterPro" id="IPR052370">
    <property type="entry name" value="Meta-cleavage_hydrolase"/>
</dbReference>
<reference evidence="5" key="1">
    <citation type="journal article" date="2007" name="Nature">
        <title>The grapevine genome sequence suggests ancestral hexaploidization in major angiosperm phyla.</title>
        <authorList>
            <consortium name="The French-Italian Public Consortium for Grapevine Genome Characterization."/>
            <person name="Jaillon O."/>
            <person name="Aury J.-M."/>
            <person name="Noel B."/>
            <person name="Policriti A."/>
            <person name="Clepet C."/>
            <person name="Casagrande A."/>
            <person name="Choisne N."/>
            <person name="Aubourg S."/>
            <person name="Vitulo N."/>
            <person name="Jubin C."/>
            <person name="Vezzi A."/>
            <person name="Legeai F."/>
            <person name="Hugueney P."/>
            <person name="Dasilva C."/>
            <person name="Horner D."/>
            <person name="Mica E."/>
            <person name="Jublot D."/>
            <person name="Poulain J."/>
            <person name="Bruyere C."/>
            <person name="Billault A."/>
            <person name="Segurens B."/>
            <person name="Gouyvenoux M."/>
            <person name="Ugarte E."/>
            <person name="Cattonaro F."/>
            <person name="Anthouard V."/>
            <person name="Vico V."/>
            <person name="Del Fabbro C."/>
            <person name="Alaux M."/>
            <person name="Di Gaspero G."/>
            <person name="Dumas V."/>
            <person name="Felice N."/>
            <person name="Paillard S."/>
            <person name="Juman I."/>
            <person name="Moroldo M."/>
            <person name="Scalabrin S."/>
            <person name="Canaguier A."/>
            <person name="Le Clainche I."/>
            <person name="Malacrida G."/>
            <person name="Durand E."/>
            <person name="Pesole G."/>
            <person name="Laucou V."/>
            <person name="Chatelet P."/>
            <person name="Merdinoglu D."/>
            <person name="Delledonne M."/>
            <person name="Pezzotti M."/>
            <person name="Lecharny A."/>
            <person name="Scarpelli C."/>
            <person name="Artiguenave F."/>
            <person name="Pe M.E."/>
            <person name="Valle G."/>
            <person name="Morgante M."/>
            <person name="Caboche M."/>
            <person name="Adam-Blondon A.-F."/>
            <person name="Weissenbach J."/>
            <person name="Quetier F."/>
            <person name="Wincker P."/>
        </authorList>
    </citation>
    <scope>NUCLEOTIDE SEQUENCE [LARGE SCALE GENOMIC DNA]</scope>
    <source>
        <strain evidence="5">cv. Pinot noir / PN40024</strain>
    </source>
</reference>
<evidence type="ECO:0000313" key="5">
    <source>
        <dbReference type="Proteomes" id="UP000009183"/>
    </source>
</evidence>
<evidence type="ECO:0000313" key="6">
    <source>
        <dbReference type="Proteomes" id="UP000288805"/>
    </source>
</evidence>
<dbReference type="PRINTS" id="PR00412">
    <property type="entry name" value="EPOXHYDRLASE"/>
</dbReference>
<dbReference type="Proteomes" id="UP000009183">
    <property type="component" value="Chromosome 4"/>
</dbReference>
<dbReference type="EMBL" id="QGNW01001171">
    <property type="protein sequence ID" value="RVW52276.1"/>
    <property type="molecule type" value="Genomic_DNA"/>
</dbReference>
<evidence type="ECO:0000313" key="2">
    <source>
        <dbReference type="EMBL" id="CBI20733.3"/>
    </source>
</evidence>
<dbReference type="SUPFAM" id="SSF53474">
    <property type="entry name" value="alpha/beta-Hydrolases"/>
    <property type="match status" value="1"/>
</dbReference>
<dbReference type="EMBL" id="QGNW01000013">
    <property type="protein sequence ID" value="RVX17387.1"/>
    <property type="molecule type" value="Genomic_DNA"/>
</dbReference>
<dbReference type="HOGENOM" id="CLU_020336_10_2_1"/>
<evidence type="ECO:0000259" key="1">
    <source>
        <dbReference type="Pfam" id="PF00561"/>
    </source>
</evidence>
<gene>
    <name evidence="3" type="primary">mhpC_1</name>
    <name evidence="4" type="synonym">mhpC_0</name>
    <name evidence="2" type="ordered locus">VIT_04s0008g02050</name>
    <name evidence="4" type="ORF">CK203_003659</name>
    <name evidence="3" type="ORF">CK203_077331</name>
</gene>
<name>A0A438EX60_VITVI</name>
<dbReference type="OrthoDB" id="6431331at2759"/>
<accession>D7STY4</accession>
<evidence type="ECO:0000313" key="3">
    <source>
        <dbReference type="EMBL" id="RVW52276.1"/>
    </source>
</evidence>
<dbReference type="InterPro" id="IPR000073">
    <property type="entry name" value="AB_hydrolase_1"/>
</dbReference>
<dbReference type="Pfam" id="PF00561">
    <property type="entry name" value="Abhydrolase_1"/>
    <property type="match status" value="1"/>
</dbReference>
<dbReference type="PANTHER" id="PTHR43139:SF52">
    <property type="entry name" value="SI:DKEY-122A22.2"/>
    <property type="match status" value="1"/>
</dbReference>
<dbReference type="PaxDb" id="29760-VIT_04s0008g02050.t01"/>
<dbReference type="Gramene" id="Vitis04g00206.t01">
    <property type="protein sequence ID" value="Vitis04g00206.t01.CDS"/>
    <property type="gene ID" value="Vitis04g00206"/>
</dbReference>
<reference evidence="2" key="2">
    <citation type="submission" date="2011-05" db="EMBL/GenBank/DDBJ databases">
        <title>High quality assembly and annotation of grapevine genome.</title>
        <authorList>
            <person name="Vitulo N."/>
            <person name="Olivier J."/>
            <person name="Forcato C."/>
            <person name="Albiero A."/>
            <person name="D'Angelo M."/>
            <person name="Zimbello R."/>
            <person name="Schiavon R."/>
            <person name="Rigobello C."/>
            <person name="Policriti A."/>
            <person name="Clepet C."/>
            <person name="Casagrande A."/>
            <person name="Choisne N."/>
            <person name="Vezzi A."/>
            <person name="Hugueney P."/>
            <person name="Horner D."/>
            <person name="Mica E."/>
            <person name="Cattonaro F."/>
            <person name="Del Fabbro C."/>
            <person name="Alaux M."/>
            <person name="Di Gaspero G."/>
            <person name="Scalabrin S."/>
            <person name="Pesole G."/>
            <person name="Delledonne M."/>
            <person name="Pezzotti M."/>
            <person name="Pe E.M."/>
            <person name="Caboche M."/>
            <person name="Adam-Blondon A.-F."/>
            <person name="Weissenbach J."/>
            <person name="Quetier F."/>
            <person name="Wincker P."/>
            <person name="Morgante M."/>
            <person name="Valle G."/>
        </authorList>
    </citation>
    <scope>NUCLEOTIDE SEQUENCE</scope>
</reference>
<reference evidence="3 6" key="3">
    <citation type="journal article" date="2018" name="PLoS Genet.">
        <title>Population sequencing reveals clonal diversity and ancestral inbreeding in the grapevine cultivar Chardonnay.</title>
        <authorList>
            <person name="Roach M.J."/>
            <person name="Johnson D.L."/>
            <person name="Bohlmann J."/>
            <person name="van Vuuren H.J."/>
            <person name="Jones S.J."/>
            <person name="Pretorius I.S."/>
            <person name="Schmidt S.A."/>
            <person name="Borneman A.R."/>
        </authorList>
    </citation>
    <scope>NUCLEOTIDE SEQUENCE [LARGE SCALE GENOMIC DNA]</scope>
    <source>
        <strain evidence="6">cv. Chardonnay</strain>
        <strain evidence="3">I10V1</strain>
        <tissue evidence="3">Leaf</tissue>
    </source>
</reference>
<dbReference type="KEGG" id="vvi:100266471"/>
<sequence length="298" mass="33916">MVASCLSPTSLYGGYLRRCFTASGLSSQTIDIDHQTSIHFWGPNTASHKPVLLLIHGFGPVCLWQWRRQVQYFCADFDVYVPDLIFFGDSTTTSSDRTEVFQAVSIGKLLEKVGIERYAVMGTSYGGFVAYHMAYMWPERVEKVVIASSAVNLIRRDNEELLQRAKLKEIEDLMLPRTAEQLRTLTSLAVFKRLPTIPNFLWNDIIDKLYSDNREEKKGLLKGLTLGREDTPNISPLQQEVLIIWGDHDQIFPLGKAIELKEVLGEKAKLEVMKKTAHMPQVEFPERFNAIVKNFLCA</sequence>
<dbReference type="Proteomes" id="UP000288805">
    <property type="component" value="Unassembled WGS sequence"/>
</dbReference>
<dbReference type="GO" id="GO:0016787">
    <property type="term" value="F:hydrolase activity"/>
    <property type="evidence" value="ECO:0007669"/>
    <property type="project" value="UniProtKB-KW"/>
</dbReference>
<evidence type="ECO:0000313" key="4">
    <source>
        <dbReference type="EMBL" id="RVX17387.1"/>
    </source>
</evidence>
<proteinExistence type="predicted"/>
<keyword evidence="3" id="KW-0378">Hydrolase</keyword>
<organism evidence="3 6">
    <name type="scientific">Vitis vinifera</name>
    <name type="common">Grape</name>
    <dbReference type="NCBI Taxonomy" id="29760"/>
    <lineage>
        <taxon>Eukaryota</taxon>
        <taxon>Viridiplantae</taxon>
        <taxon>Streptophyta</taxon>
        <taxon>Embryophyta</taxon>
        <taxon>Tracheophyta</taxon>
        <taxon>Spermatophyta</taxon>
        <taxon>Magnoliopsida</taxon>
        <taxon>eudicotyledons</taxon>
        <taxon>Gunneridae</taxon>
        <taxon>Pentapetalae</taxon>
        <taxon>rosids</taxon>
        <taxon>Vitales</taxon>
        <taxon>Vitaceae</taxon>
        <taxon>Viteae</taxon>
        <taxon>Vitis</taxon>
    </lineage>
</organism>
<dbReference type="Gene3D" id="3.40.50.1820">
    <property type="entry name" value="alpha/beta hydrolase"/>
    <property type="match status" value="1"/>
</dbReference>
<feature type="domain" description="AB hydrolase-1" evidence="1">
    <location>
        <begin position="50"/>
        <end position="284"/>
    </location>
</feature>
<dbReference type="InterPro" id="IPR029058">
    <property type="entry name" value="AB_hydrolase_fold"/>
</dbReference>
<keyword evidence="5" id="KW-1185">Reference proteome</keyword>
<dbReference type="PANTHER" id="PTHR43139">
    <property type="entry name" value="SI:DKEY-122A22.2"/>
    <property type="match status" value="1"/>
</dbReference>
<dbReference type="EMBL" id="FN595231">
    <property type="protein sequence ID" value="CBI20733.3"/>
    <property type="molecule type" value="Genomic_DNA"/>
</dbReference>